<dbReference type="Pfam" id="PF01741">
    <property type="entry name" value="MscL"/>
    <property type="match status" value="1"/>
</dbReference>
<gene>
    <name evidence="14" type="ORF">BCR36DRAFT_414731</name>
</gene>
<reference evidence="14 15" key="1">
    <citation type="submission" date="2016-08" db="EMBL/GenBank/DDBJ databases">
        <title>Genomes of anaerobic fungi encode conserved fungal cellulosomes for biomass hydrolysis.</title>
        <authorList>
            <consortium name="DOE Joint Genome Institute"/>
            <person name="Haitjema C.H."/>
            <person name="Gilmore S.P."/>
            <person name="Henske J.K."/>
            <person name="Solomon K.V."/>
            <person name="De Groot R."/>
            <person name="Kuo A."/>
            <person name="Mondo S.J."/>
            <person name="Salamov A.A."/>
            <person name="Labutti K."/>
            <person name="Zhao Z."/>
            <person name="Chiniquy J."/>
            <person name="Barry K."/>
            <person name="Brewer H.M."/>
            <person name="Purvine S.O."/>
            <person name="Wright A.T."/>
            <person name="Boxma B."/>
            <person name="Van Alen T."/>
            <person name="Hackstein J.H."/>
            <person name="Baker S.E."/>
            <person name="Grigoriev I.V."/>
            <person name="O'Malley M.A."/>
        </authorList>
    </citation>
    <scope>NUCLEOTIDE SEQUENCE [LARGE SCALE GENOMIC DNA]</scope>
    <source>
        <strain evidence="15">finn</strain>
    </source>
</reference>
<feature type="domain" description="RanBP2-type" evidence="13">
    <location>
        <begin position="161"/>
        <end position="180"/>
    </location>
</feature>
<keyword evidence="3" id="KW-1003">Cell membrane</keyword>
<evidence type="ECO:0000313" key="14">
    <source>
        <dbReference type="EMBL" id="ORX45008.1"/>
    </source>
</evidence>
<dbReference type="Proteomes" id="UP000193719">
    <property type="component" value="Unassembled WGS sequence"/>
</dbReference>
<keyword evidence="8 12" id="KW-1133">Transmembrane helix</keyword>
<evidence type="ECO:0000256" key="3">
    <source>
        <dbReference type="ARBA" id="ARBA00022475"/>
    </source>
</evidence>
<keyword evidence="9" id="KW-0406">Ion transport</keyword>
<evidence type="ECO:0000256" key="4">
    <source>
        <dbReference type="ARBA" id="ARBA00022692"/>
    </source>
</evidence>
<dbReference type="SUPFAM" id="SSF81330">
    <property type="entry name" value="Gated mechanosensitive channel"/>
    <property type="match status" value="1"/>
</dbReference>
<dbReference type="PANTHER" id="PTHR30266">
    <property type="entry name" value="MECHANOSENSITIVE CHANNEL MSCL"/>
    <property type="match status" value="1"/>
</dbReference>
<dbReference type="OrthoDB" id="10010920at2759"/>
<reference evidence="14 15" key="2">
    <citation type="submission" date="2016-08" db="EMBL/GenBank/DDBJ databases">
        <title>Pervasive Adenine N6-methylation of Active Genes in Fungi.</title>
        <authorList>
            <consortium name="DOE Joint Genome Institute"/>
            <person name="Mondo S.J."/>
            <person name="Dannebaum R.O."/>
            <person name="Kuo R.C."/>
            <person name="Labutti K."/>
            <person name="Haridas S."/>
            <person name="Kuo A."/>
            <person name="Salamov A."/>
            <person name="Ahrendt S.R."/>
            <person name="Lipzen A."/>
            <person name="Sullivan W."/>
            <person name="Andreopoulos W.B."/>
            <person name="Clum A."/>
            <person name="Lindquist E."/>
            <person name="Daum C."/>
            <person name="Ramamoorthy G.K."/>
            <person name="Gryganskyi A."/>
            <person name="Culley D."/>
            <person name="Magnuson J.K."/>
            <person name="James T.Y."/>
            <person name="O'Malley M.A."/>
            <person name="Stajich J.E."/>
            <person name="Spatafora J.W."/>
            <person name="Visel A."/>
            <person name="Grigoriev I.V."/>
        </authorList>
    </citation>
    <scope>NUCLEOTIDE SEQUENCE [LARGE SCALE GENOMIC DNA]</scope>
    <source>
        <strain evidence="15">finn</strain>
    </source>
</reference>
<feature type="transmembrane region" description="Helical" evidence="12">
    <location>
        <begin position="126"/>
        <end position="144"/>
    </location>
</feature>
<keyword evidence="4 12" id="KW-0812">Transmembrane</keyword>
<protein>
    <submittedName>
        <fullName evidence="14">Gated mechanosensitive channel</fullName>
    </submittedName>
</protein>
<evidence type="ECO:0000256" key="6">
    <source>
        <dbReference type="ARBA" id="ARBA00022771"/>
    </source>
</evidence>
<keyword evidence="6" id="KW-0863">Zinc-finger</keyword>
<evidence type="ECO:0000256" key="8">
    <source>
        <dbReference type="ARBA" id="ARBA00022989"/>
    </source>
</evidence>
<evidence type="ECO:0000256" key="10">
    <source>
        <dbReference type="ARBA" id="ARBA00023136"/>
    </source>
</evidence>
<keyword evidence="15" id="KW-1185">Reference proteome</keyword>
<keyword evidence="10 12" id="KW-0472">Membrane</keyword>
<dbReference type="InterPro" id="IPR001876">
    <property type="entry name" value="Znf_RanBP2"/>
</dbReference>
<name>A0A1Y1V166_9FUNG</name>
<dbReference type="NCBIfam" id="TIGR00220">
    <property type="entry name" value="mscL"/>
    <property type="match status" value="1"/>
</dbReference>
<dbReference type="STRING" id="1754191.A0A1Y1V166"/>
<dbReference type="PANTHER" id="PTHR30266:SF2">
    <property type="entry name" value="LARGE-CONDUCTANCE MECHANOSENSITIVE CHANNEL"/>
    <property type="match status" value="1"/>
</dbReference>
<evidence type="ECO:0000256" key="7">
    <source>
        <dbReference type="ARBA" id="ARBA00022833"/>
    </source>
</evidence>
<evidence type="ECO:0000256" key="12">
    <source>
        <dbReference type="SAM" id="Phobius"/>
    </source>
</evidence>
<dbReference type="GO" id="GO:0016020">
    <property type="term" value="C:membrane"/>
    <property type="evidence" value="ECO:0007669"/>
    <property type="project" value="UniProtKB-SubCell"/>
</dbReference>
<keyword evidence="5" id="KW-0479">Metal-binding</keyword>
<keyword evidence="2" id="KW-0813">Transport</keyword>
<evidence type="ECO:0000256" key="1">
    <source>
        <dbReference type="ARBA" id="ARBA00004141"/>
    </source>
</evidence>
<sequence>MTSSETLNKENVVLSVGKGVGKGATKGAKKAVGFFKDFLQFLNKGNVIDLATGVVIGSAFSKIVDSIVNDLFAPIIGLATGKVNLAETYAILPSGNDTITEEQKKAVHTREDAKKLGLITLNYGNFIQTIINFIIIGFCVYLVVKLVSVIWRKSEETSTDWPCPRCKQMNKLGATRCCACCEDPIYPPDVDHELYQKDPEAAIKKLE</sequence>
<dbReference type="InterPro" id="IPR001185">
    <property type="entry name" value="MS_channel"/>
</dbReference>
<dbReference type="GO" id="GO:0008270">
    <property type="term" value="F:zinc ion binding"/>
    <property type="evidence" value="ECO:0007669"/>
    <property type="project" value="UniProtKB-KW"/>
</dbReference>
<evidence type="ECO:0000259" key="13">
    <source>
        <dbReference type="PROSITE" id="PS01358"/>
    </source>
</evidence>
<dbReference type="Gene3D" id="1.10.1200.120">
    <property type="entry name" value="Large-conductance mechanosensitive channel, MscL, domain 1"/>
    <property type="match status" value="1"/>
</dbReference>
<dbReference type="EMBL" id="MCFH01000042">
    <property type="protein sequence ID" value="ORX45008.1"/>
    <property type="molecule type" value="Genomic_DNA"/>
</dbReference>
<dbReference type="GO" id="GO:0008381">
    <property type="term" value="F:mechanosensitive monoatomic ion channel activity"/>
    <property type="evidence" value="ECO:0007669"/>
    <property type="project" value="InterPro"/>
</dbReference>
<organism evidence="14 15">
    <name type="scientific">Piromyces finnis</name>
    <dbReference type="NCBI Taxonomy" id="1754191"/>
    <lineage>
        <taxon>Eukaryota</taxon>
        <taxon>Fungi</taxon>
        <taxon>Fungi incertae sedis</taxon>
        <taxon>Chytridiomycota</taxon>
        <taxon>Chytridiomycota incertae sedis</taxon>
        <taxon>Neocallimastigomycetes</taxon>
        <taxon>Neocallimastigales</taxon>
        <taxon>Neocallimastigaceae</taxon>
        <taxon>Piromyces</taxon>
    </lineage>
</organism>
<dbReference type="PROSITE" id="PS01358">
    <property type="entry name" value="ZF_RANBP2_1"/>
    <property type="match status" value="1"/>
</dbReference>
<dbReference type="AlphaFoldDB" id="A0A1Y1V166"/>
<proteinExistence type="inferred from homology"/>
<evidence type="ECO:0000256" key="9">
    <source>
        <dbReference type="ARBA" id="ARBA00023065"/>
    </source>
</evidence>
<evidence type="ECO:0000256" key="2">
    <source>
        <dbReference type="ARBA" id="ARBA00022448"/>
    </source>
</evidence>
<dbReference type="InterPro" id="IPR037673">
    <property type="entry name" value="MSC/AndL"/>
</dbReference>
<dbReference type="HAMAP" id="MF_00115">
    <property type="entry name" value="MscL"/>
    <property type="match status" value="1"/>
</dbReference>
<evidence type="ECO:0000256" key="5">
    <source>
        <dbReference type="ARBA" id="ARBA00022723"/>
    </source>
</evidence>
<dbReference type="InterPro" id="IPR036019">
    <property type="entry name" value="MscL_channel"/>
</dbReference>
<keyword evidence="7" id="KW-0862">Zinc</keyword>
<accession>A0A1Y1V166</accession>
<evidence type="ECO:0000256" key="11">
    <source>
        <dbReference type="ARBA" id="ARBA00023303"/>
    </source>
</evidence>
<comment type="caution">
    <text evidence="14">The sequence shown here is derived from an EMBL/GenBank/DDBJ whole genome shotgun (WGS) entry which is preliminary data.</text>
</comment>
<evidence type="ECO:0000313" key="15">
    <source>
        <dbReference type="Proteomes" id="UP000193719"/>
    </source>
</evidence>
<comment type="subcellular location">
    <subcellularLocation>
        <location evidence="1">Membrane</location>
        <topology evidence="1">Multi-pass membrane protein</topology>
    </subcellularLocation>
</comment>
<keyword evidence="11" id="KW-0407">Ion channel</keyword>